<dbReference type="EMBL" id="CP024899">
    <property type="protein sequence ID" value="ATX65878.1"/>
    <property type="molecule type" value="Genomic_DNA"/>
</dbReference>
<dbReference type="Pfam" id="PF07811">
    <property type="entry name" value="TadE"/>
    <property type="match status" value="1"/>
</dbReference>
<proteinExistence type="predicted"/>
<dbReference type="InterPro" id="IPR012495">
    <property type="entry name" value="TadE-like_dom"/>
</dbReference>
<dbReference type="Proteomes" id="UP000228948">
    <property type="component" value="Chromosome"/>
</dbReference>
<keyword evidence="4" id="KW-1185">Reference proteome</keyword>
<dbReference type="AlphaFoldDB" id="A0A2K8KGF7"/>
<protein>
    <submittedName>
        <fullName evidence="3">Pilus assembly protein</fullName>
    </submittedName>
</protein>
<evidence type="ECO:0000313" key="4">
    <source>
        <dbReference type="Proteomes" id="UP000228948"/>
    </source>
</evidence>
<evidence type="ECO:0000259" key="2">
    <source>
        <dbReference type="Pfam" id="PF07811"/>
    </source>
</evidence>
<keyword evidence="1" id="KW-0812">Transmembrane</keyword>
<feature type="transmembrane region" description="Helical" evidence="1">
    <location>
        <begin position="20"/>
        <end position="41"/>
    </location>
</feature>
<keyword evidence="1" id="KW-0472">Membrane</keyword>
<dbReference type="STRING" id="441209.GCA_001870665_01495"/>
<dbReference type="KEGG" id="rbg:BG454_08590"/>
<reference evidence="3 4" key="1">
    <citation type="submission" date="2017-11" db="EMBL/GenBank/DDBJ databases">
        <title>Revised Sequence and Annotation of the Rhodobaca barguzinensis strain alga05 Genome.</title>
        <authorList>
            <person name="Kopejtka K."/>
            <person name="Tomasch J.M."/>
            <person name="Bunk B."/>
            <person name="Koblizek M."/>
        </authorList>
    </citation>
    <scope>NUCLEOTIDE SEQUENCE [LARGE SCALE GENOMIC DNA]</scope>
    <source>
        <strain evidence="4">alga05</strain>
    </source>
</reference>
<feature type="domain" description="TadE-like" evidence="2">
    <location>
        <begin position="13"/>
        <end position="55"/>
    </location>
</feature>
<organism evidence="3 4">
    <name type="scientific">Roseinatronobacter bogoriensis subsp. barguzinensis</name>
    <dbReference type="NCBI Taxonomy" id="441209"/>
    <lineage>
        <taxon>Bacteria</taxon>
        <taxon>Pseudomonadati</taxon>
        <taxon>Pseudomonadota</taxon>
        <taxon>Alphaproteobacteria</taxon>
        <taxon>Rhodobacterales</taxon>
        <taxon>Paracoccaceae</taxon>
        <taxon>Roseinatronobacter</taxon>
    </lineage>
</organism>
<name>A0A2K8KGF7_9RHOB</name>
<gene>
    <name evidence="3" type="ORF">BG454_08590</name>
</gene>
<sequence>MRRVMSFLRGADGSATVEFAILFPIVISMLIMGAEAGYTALQRIALERAVDIAVRDVRLGKVEEGTTHNQFRERVCERAILLSSCEERLLLEMRTINTQTWNFPSELNACIDLAANITPVTPFSLGAGESVMYVRACYLVSPIFPTTALGLQLPLDNAGMFALRATTGFVNE</sequence>
<accession>A0A2K8KGF7</accession>
<evidence type="ECO:0000256" key="1">
    <source>
        <dbReference type="SAM" id="Phobius"/>
    </source>
</evidence>
<keyword evidence="1" id="KW-1133">Transmembrane helix</keyword>
<evidence type="ECO:0000313" key="3">
    <source>
        <dbReference type="EMBL" id="ATX65878.1"/>
    </source>
</evidence>